<dbReference type="Proteomes" id="UP000515123">
    <property type="component" value="Unplaced"/>
</dbReference>
<dbReference type="PANTHER" id="PTHR11439">
    <property type="entry name" value="GAG-POL-RELATED RETROTRANSPOSON"/>
    <property type="match status" value="1"/>
</dbReference>
<dbReference type="SUPFAM" id="SSF56672">
    <property type="entry name" value="DNA/RNA polymerases"/>
    <property type="match status" value="1"/>
</dbReference>
<dbReference type="GeneID" id="109705988"/>
<proteinExistence type="predicted"/>
<dbReference type="RefSeq" id="XP_020082391.1">
    <property type="nucleotide sequence ID" value="XM_020226802.1"/>
</dbReference>
<dbReference type="PANTHER" id="PTHR11439:SF461">
    <property type="entry name" value="OS10G0432200 PROTEIN"/>
    <property type="match status" value="1"/>
</dbReference>
<evidence type="ECO:0000313" key="2">
    <source>
        <dbReference type="RefSeq" id="XP_020082391.1"/>
    </source>
</evidence>
<reference evidence="2" key="2">
    <citation type="submission" date="2025-08" db="UniProtKB">
        <authorList>
            <consortium name="RefSeq"/>
        </authorList>
    </citation>
    <scope>IDENTIFICATION</scope>
    <source>
        <tissue evidence="2">Leaf</tissue>
    </source>
</reference>
<name>A0A6P5EG35_ANACO</name>
<dbReference type="OrthoDB" id="776514at2759"/>
<keyword evidence="1" id="KW-1185">Reference proteome</keyword>
<dbReference type="InterPro" id="IPR043502">
    <property type="entry name" value="DNA/RNA_pol_sf"/>
</dbReference>
<protein>
    <submittedName>
        <fullName evidence="2">Uncharacterized protein LOC109705988</fullName>
    </submittedName>
</protein>
<sequence length="194" mass="21871">MTLCKQSYKGLMHLVKNKVQEIVHQDIAYAVHIVSQFVQEPTSVHYAAVLRILRYLRGTINQSLFFSSTSELALRAYSDADWAGDHTDRRSTTGYCIFLGDSLISWRAKKQNIVSKSSAEAEYRAMSATASEIVWLRRLLGDIGITCSTPTPLYCDNQSAIKIANNPLADFFTKSHTTQRHHFLLSKLSVFNPP</sequence>
<dbReference type="CDD" id="cd09272">
    <property type="entry name" value="RNase_HI_RT_Ty1"/>
    <property type="match status" value="1"/>
</dbReference>
<reference evidence="1" key="1">
    <citation type="journal article" date="2015" name="Nat. Genet.">
        <title>The pineapple genome and the evolution of CAM photosynthesis.</title>
        <authorList>
            <person name="Ming R."/>
            <person name="VanBuren R."/>
            <person name="Wai C.M."/>
            <person name="Tang H."/>
            <person name="Schatz M.C."/>
            <person name="Bowers J.E."/>
            <person name="Lyons E."/>
            <person name="Wang M.L."/>
            <person name="Chen J."/>
            <person name="Biggers E."/>
            <person name="Zhang J."/>
            <person name="Huang L."/>
            <person name="Zhang L."/>
            <person name="Miao W."/>
            <person name="Zhang J."/>
            <person name="Ye Z."/>
            <person name="Miao C."/>
            <person name="Lin Z."/>
            <person name="Wang H."/>
            <person name="Zhou H."/>
            <person name="Yim W.C."/>
            <person name="Priest H.D."/>
            <person name="Zheng C."/>
            <person name="Woodhouse M."/>
            <person name="Edger P.P."/>
            <person name="Guyot R."/>
            <person name="Guo H.B."/>
            <person name="Guo H."/>
            <person name="Zheng G."/>
            <person name="Singh R."/>
            <person name="Sharma A."/>
            <person name="Min X."/>
            <person name="Zheng Y."/>
            <person name="Lee H."/>
            <person name="Gurtowski J."/>
            <person name="Sedlazeck F.J."/>
            <person name="Harkess A."/>
            <person name="McKain M.R."/>
            <person name="Liao Z."/>
            <person name="Fang J."/>
            <person name="Liu J."/>
            <person name="Zhang X."/>
            <person name="Zhang Q."/>
            <person name="Hu W."/>
            <person name="Qin Y."/>
            <person name="Wang K."/>
            <person name="Chen L.Y."/>
            <person name="Shirley N."/>
            <person name="Lin Y.R."/>
            <person name="Liu L.Y."/>
            <person name="Hernandez A.G."/>
            <person name="Wright C.L."/>
            <person name="Bulone V."/>
            <person name="Tuskan G.A."/>
            <person name="Heath K."/>
            <person name="Zee F."/>
            <person name="Moore P.H."/>
            <person name="Sunkar R."/>
            <person name="Leebens-Mack J.H."/>
            <person name="Mockler T."/>
            <person name="Bennetzen J.L."/>
            <person name="Freeling M."/>
            <person name="Sankoff D."/>
            <person name="Paterson A.H."/>
            <person name="Zhu X."/>
            <person name="Yang X."/>
            <person name="Smith J.A."/>
            <person name="Cushman J.C."/>
            <person name="Paull R.E."/>
            <person name="Yu Q."/>
        </authorList>
    </citation>
    <scope>NUCLEOTIDE SEQUENCE [LARGE SCALE GENOMIC DNA]</scope>
    <source>
        <strain evidence="1">cv. F153</strain>
    </source>
</reference>
<gene>
    <name evidence="2" type="primary">LOC109705988</name>
</gene>
<organism evidence="1 2">
    <name type="scientific">Ananas comosus</name>
    <name type="common">Pineapple</name>
    <name type="synonym">Ananas ananas</name>
    <dbReference type="NCBI Taxonomy" id="4615"/>
    <lineage>
        <taxon>Eukaryota</taxon>
        <taxon>Viridiplantae</taxon>
        <taxon>Streptophyta</taxon>
        <taxon>Embryophyta</taxon>
        <taxon>Tracheophyta</taxon>
        <taxon>Spermatophyta</taxon>
        <taxon>Magnoliopsida</taxon>
        <taxon>Liliopsida</taxon>
        <taxon>Poales</taxon>
        <taxon>Bromeliaceae</taxon>
        <taxon>Bromelioideae</taxon>
        <taxon>Ananas</taxon>
    </lineage>
</organism>
<accession>A0A6P5EG35</accession>
<evidence type="ECO:0000313" key="1">
    <source>
        <dbReference type="Proteomes" id="UP000515123"/>
    </source>
</evidence>
<dbReference type="AlphaFoldDB" id="A0A6P5EG35"/>